<organism evidence="2 3">
    <name type="scientific">Nocardioides mesophilus</name>
    <dbReference type="NCBI Taxonomy" id="433659"/>
    <lineage>
        <taxon>Bacteria</taxon>
        <taxon>Bacillati</taxon>
        <taxon>Actinomycetota</taxon>
        <taxon>Actinomycetes</taxon>
        <taxon>Propionibacteriales</taxon>
        <taxon>Nocardioidaceae</taxon>
        <taxon>Nocardioides</taxon>
    </lineage>
</organism>
<keyword evidence="1" id="KW-0175">Coiled coil</keyword>
<dbReference type="Proteomes" id="UP000515947">
    <property type="component" value="Chromosome"/>
</dbReference>
<evidence type="ECO:0000313" key="3">
    <source>
        <dbReference type="Proteomes" id="UP000515947"/>
    </source>
</evidence>
<dbReference type="KEGG" id="nmes:H9L09_16665"/>
<name>A0A7G9R945_9ACTN</name>
<evidence type="ECO:0000313" key="2">
    <source>
        <dbReference type="EMBL" id="QNN52120.1"/>
    </source>
</evidence>
<gene>
    <name evidence="2" type="ORF">H9L09_16665</name>
</gene>
<dbReference type="AlphaFoldDB" id="A0A7G9R945"/>
<dbReference type="EMBL" id="CP060713">
    <property type="protein sequence ID" value="QNN52120.1"/>
    <property type="molecule type" value="Genomic_DNA"/>
</dbReference>
<proteinExistence type="predicted"/>
<dbReference type="RefSeq" id="WP_187577962.1">
    <property type="nucleotide sequence ID" value="NZ_CP060713.1"/>
</dbReference>
<protein>
    <submittedName>
        <fullName evidence="2">Uncharacterized protein</fullName>
    </submittedName>
</protein>
<sequence length="64" mass="7142">MAKALLGTTMSSTDPRLLASLVAENRRLRQRVTDLEAHVLRLQAENDTLEAAFQDEPLLTLEHA</sequence>
<keyword evidence="3" id="KW-1185">Reference proteome</keyword>
<reference evidence="2 3" key="1">
    <citation type="submission" date="2020-08" db="EMBL/GenBank/DDBJ databases">
        <title>Genome sequence of Nocardioides mesophilus KACC 16243T.</title>
        <authorList>
            <person name="Hyun D.-W."/>
            <person name="Bae J.-W."/>
        </authorList>
    </citation>
    <scope>NUCLEOTIDE SEQUENCE [LARGE SCALE GENOMIC DNA]</scope>
    <source>
        <strain evidence="2 3">KACC 16243</strain>
    </source>
</reference>
<accession>A0A7G9R945</accession>
<evidence type="ECO:0000256" key="1">
    <source>
        <dbReference type="SAM" id="Coils"/>
    </source>
</evidence>
<feature type="coiled-coil region" evidence="1">
    <location>
        <begin position="18"/>
        <end position="52"/>
    </location>
</feature>